<accession>A0AAV5RKR5</accession>
<dbReference type="Gene3D" id="3.30.40.10">
    <property type="entry name" value="Zinc/RING finger domain, C3HC4 (zinc finger)"/>
    <property type="match status" value="1"/>
</dbReference>
<dbReference type="InterPro" id="IPR013083">
    <property type="entry name" value="Znf_RING/FYVE/PHD"/>
</dbReference>
<dbReference type="Proteomes" id="UP001362899">
    <property type="component" value="Unassembled WGS sequence"/>
</dbReference>
<dbReference type="AlphaFoldDB" id="A0AAV5RKR5"/>
<name>A0AAV5RKR5_STABA</name>
<evidence type="ECO:0008006" key="3">
    <source>
        <dbReference type="Google" id="ProtNLM"/>
    </source>
</evidence>
<evidence type="ECO:0000313" key="2">
    <source>
        <dbReference type="Proteomes" id="UP001362899"/>
    </source>
</evidence>
<protein>
    <recommendedName>
        <fullName evidence="3">SP-RING-type domain-containing protein</fullName>
    </recommendedName>
</protein>
<keyword evidence="2" id="KW-1185">Reference proteome</keyword>
<reference evidence="1 2" key="1">
    <citation type="journal article" date="2023" name="Elife">
        <title>Identification of key yeast species and microbe-microbe interactions impacting larval growth of Drosophila in the wild.</title>
        <authorList>
            <person name="Mure A."/>
            <person name="Sugiura Y."/>
            <person name="Maeda R."/>
            <person name="Honda K."/>
            <person name="Sakurai N."/>
            <person name="Takahashi Y."/>
            <person name="Watada M."/>
            <person name="Katoh T."/>
            <person name="Gotoh A."/>
            <person name="Gotoh Y."/>
            <person name="Taniguchi I."/>
            <person name="Nakamura K."/>
            <person name="Hayashi T."/>
            <person name="Katayama T."/>
            <person name="Uemura T."/>
            <person name="Hattori Y."/>
        </authorList>
    </citation>
    <scope>NUCLEOTIDE SEQUENCE [LARGE SCALE GENOMIC DNA]</scope>
    <source>
        <strain evidence="1 2">SB-73</strain>
    </source>
</reference>
<proteinExistence type="predicted"/>
<dbReference type="EMBL" id="BTGC01000008">
    <property type="protein sequence ID" value="GMM52135.1"/>
    <property type="molecule type" value="Genomic_DNA"/>
</dbReference>
<sequence length="260" mass="29163">MNDFNLRGFQSSVSSTADVLTRCSTALDVLRNRILDTPDNWDLETLEDLVDNSVLTLNSEYLKTLSANTKTGSYEYSNKQMSKEVERRLAKAQESIEDVTAVRNIYGAPVEQDYRCPSNLLANNIPAYKAFCHTLCKISDPNAAVPDDKLIKYLIQSNVSQSNELGNDGDLTIEESVTIPICPMSGKPLHNAVRNLSCKHCVSEEYSTQIVGKTCPSRGCNAKIETALLIRDPFMDIETRIWCRTEDQKREAETQHMETV</sequence>
<gene>
    <name evidence="1" type="ORF">DASB73_030980</name>
</gene>
<organism evidence="1 2">
    <name type="scientific">Starmerella bacillaris</name>
    <name type="common">Yeast</name>
    <name type="synonym">Candida zemplinina</name>
    <dbReference type="NCBI Taxonomy" id="1247836"/>
    <lineage>
        <taxon>Eukaryota</taxon>
        <taxon>Fungi</taxon>
        <taxon>Dikarya</taxon>
        <taxon>Ascomycota</taxon>
        <taxon>Saccharomycotina</taxon>
        <taxon>Dipodascomycetes</taxon>
        <taxon>Dipodascales</taxon>
        <taxon>Trichomonascaceae</taxon>
        <taxon>Starmerella</taxon>
    </lineage>
</organism>
<evidence type="ECO:0000313" key="1">
    <source>
        <dbReference type="EMBL" id="GMM52135.1"/>
    </source>
</evidence>
<comment type="caution">
    <text evidence="1">The sequence shown here is derived from an EMBL/GenBank/DDBJ whole genome shotgun (WGS) entry which is preliminary data.</text>
</comment>
<dbReference type="Gene3D" id="1.20.120.1010">
    <property type="match status" value="1"/>
</dbReference>